<evidence type="ECO:0000313" key="1">
    <source>
        <dbReference type="EMBL" id="GLQ23870.1"/>
    </source>
</evidence>
<name>A0ABQ5VB17_9PROT</name>
<gene>
    <name evidence="1" type="ORF">GCM10007853_17440</name>
</gene>
<keyword evidence="2" id="KW-1185">Reference proteome</keyword>
<organism evidence="1 2">
    <name type="scientific">Algimonas ampicilliniresistens</name>
    <dbReference type="NCBI Taxonomy" id="1298735"/>
    <lineage>
        <taxon>Bacteria</taxon>
        <taxon>Pseudomonadati</taxon>
        <taxon>Pseudomonadota</taxon>
        <taxon>Alphaproteobacteria</taxon>
        <taxon>Maricaulales</taxon>
        <taxon>Robiginitomaculaceae</taxon>
        <taxon>Algimonas</taxon>
    </lineage>
</organism>
<comment type="caution">
    <text evidence="1">The sequence shown here is derived from an EMBL/GenBank/DDBJ whole genome shotgun (WGS) entry which is preliminary data.</text>
</comment>
<reference evidence="1" key="1">
    <citation type="journal article" date="2014" name="Int. J. Syst. Evol. Microbiol.">
        <title>Complete genome of a new Firmicutes species belonging to the dominant human colonic microbiota ('Ruminococcus bicirculans') reveals two chromosomes and a selective capacity to utilize plant glucans.</title>
        <authorList>
            <consortium name="NISC Comparative Sequencing Program"/>
            <person name="Wegmann U."/>
            <person name="Louis P."/>
            <person name="Goesmann A."/>
            <person name="Henrissat B."/>
            <person name="Duncan S.H."/>
            <person name="Flint H.J."/>
        </authorList>
    </citation>
    <scope>NUCLEOTIDE SEQUENCE</scope>
    <source>
        <strain evidence="1">NBRC 108219</strain>
    </source>
</reference>
<dbReference type="EMBL" id="BSNK01000002">
    <property type="protein sequence ID" value="GLQ23870.1"/>
    <property type="molecule type" value="Genomic_DNA"/>
</dbReference>
<dbReference type="RefSeq" id="WP_284389723.1">
    <property type="nucleotide sequence ID" value="NZ_BSNK01000002.1"/>
</dbReference>
<reference evidence="1" key="2">
    <citation type="submission" date="2023-01" db="EMBL/GenBank/DDBJ databases">
        <title>Draft genome sequence of Algimonas ampicilliniresistens strain NBRC 108219.</title>
        <authorList>
            <person name="Sun Q."/>
            <person name="Mori K."/>
        </authorList>
    </citation>
    <scope>NUCLEOTIDE SEQUENCE</scope>
    <source>
        <strain evidence="1">NBRC 108219</strain>
    </source>
</reference>
<dbReference type="Proteomes" id="UP001161391">
    <property type="component" value="Unassembled WGS sequence"/>
</dbReference>
<protein>
    <submittedName>
        <fullName evidence="1">Uncharacterized protein</fullName>
    </submittedName>
</protein>
<sequence length="86" mass="9479">MSLPKSECTDSRVWKEAKCPDGYKAKHISEVRVGDIVLHPDGYDRTVCAENLTRDPFMGLSLFGSSHKSGLEPVFVKLSPSPRATT</sequence>
<evidence type="ECO:0000313" key="2">
    <source>
        <dbReference type="Proteomes" id="UP001161391"/>
    </source>
</evidence>
<proteinExistence type="predicted"/>
<accession>A0ABQ5VB17</accession>